<dbReference type="GO" id="GO:0005737">
    <property type="term" value="C:cytoplasm"/>
    <property type="evidence" value="ECO:0007669"/>
    <property type="project" value="UniProtKB-SubCell"/>
</dbReference>
<sequence length="304" mass="32419">PGSARGLSSKALPGGIVCELAADRRPRGGAPPQETRHASDRQIPGPLWPQASNRRPPPLLLLRCGPDRPAGPRSRPRLSAGPSAHGAGGAVETGPMWRMRGGATRRGSCGGGDGGGDSRGQGRPGRARGGGGGGGGVGWRGRAGGARQQLEERFADLAASHLEAIRARDERDRQNARLREENARLRLENRRLKRENRSLFRQALRLPGEAGDGAAAEAARATPGPEEASTNRRARGGGLEDEPGSPRALRARLEKLEAMYRRALLQLHLEQRGPRPRGDKDEPPLRAPESGLRAPDSEPSEPWL</sequence>
<feature type="non-terminal residue" evidence="7">
    <location>
        <position position="1"/>
    </location>
</feature>
<feature type="compositionally biased region" description="Gly residues" evidence="5">
    <location>
        <begin position="108"/>
        <end position="144"/>
    </location>
</feature>
<dbReference type="InterPro" id="IPR043450">
    <property type="entry name" value="CCDC89-like"/>
</dbReference>
<keyword evidence="2" id="KW-0963">Cytoplasm</keyword>
<keyword evidence="3 4" id="KW-0175">Coiled coil</keyword>
<dbReference type="CTD" id="286319"/>
<accession>A0A3Q7MNM5</accession>
<feature type="compositionally biased region" description="Low complexity" evidence="5">
    <location>
        <begin position="207"/>
        <end position="228"/>
    </location>
</feature>
<evidence type="ECO:0000256" key="4">
    <source>
        <dbReference type="SAM" id="Coils"/>
    </source>
</evidence>
<dbReference type="InterPro" id="IPR005398">
    <property type="entry name" value="Tubby_N"/>
</dbReference>
<evidence type="ECO:0000313" key="6">
    <source>
        <dbReference type="Proteomes" id="UP000286641"/>
    </source>
</evidence>
<dbReference type="RefSeq" id="XP_025708670.1">
    <property type="nucleotide sequence ID" value="XM_025852885.1"/>
</dbReference>
<dbReference type="InParanoid" id="A0A3Q7MNM5"/>
<protein>
    <submittedName>
        <fullName evidence="7">Tumor suppressor candidate gene 1 protein</fullName>
    </submittedName>
</protein>
<dbReference type="PANTHER" id="PTHR34768:SF3">
    <property type="entry name" value="TUMOR SUPPRESSOR CANDIDATE GENE 1 PROTEIN"/>
    <property type="match status" value="1"/>
</dbReference>
<keyword evidence="6" id="KW-1185">Reference proteome</keyword>
<feature type="region of interest" description="Disordered" evidence="5">
    <location>
        <begin position="1"/>
        <end position="151"/>
    </location>
</feature>
<feature type="coiled-coil region" evidence="4">
    <location>
        <begin position="164"/>
        <end position="202"/>
    </location>
</feature>
<feature type="region of interest" description="Disordered" evidence="5">
    <location>
        <begin position="267"/>
        <end position="304"/>
    </location>
</feature>
<dbReference type="PANTHER" id="PTHR34768">
    <property type="entry name" value="COILED-COIL DOMAIN-CONTAINING PROTEIN 89"/>
    <property type="match status" value="1"/>
</dbReference>
<evidence type="ECO:0000256" key="2">
    <source>
        <dbReference type="ARBA" id="ARBA00022490"/>
    </source>
</evidence>
<organism evidence="6 7">
    <name type="scientific">Callorhinus ursinus</name>
    <name type="common">Northern fur seal</name>
    <dbReference type="NCBI Taxonomy" id="34884"/>
    <lineage>
        <taxon>Eukaryota</taxon>
        <taxon>Metazoa</taxon>
        <taxon>Chordata</taxon>
        <taxon>Craniata</taxon>
        <taxon>Vertebrata</taxon>
        <taxon>Euteleostomi</taxon>
        <taxon>Mammalia</taxon>
        <taxon>Eutheria</taxon>
        <taxon>Laurasiatheria</taxon>
        <taxon>Carnivora</taxon>
        <taxon>Caniformia</taxon>
        <taxon>Pinnipedia</taxon>
        <taxon>Otariidae</taxon>
        <taxon>Callorhinus</taxon>
    </lineage>
</organism>
<gene>
    <name evidence="7" type="primary">TUSC1</name>
</gene>
<proteinExistence type="predicted"/>
<reference key="1">
    <citation type="submission" date="2019-01" db="UniProtKB">
        <authorList>
            <consortium name="RefSeq"/>
        </authorList>
    </citation>
    <scope>IDENTIFICATION</scope>
</reference>
<feature type="compositionally biased region" description="Basic and acidic residues" evidence="5">
    <location>
        <begin position="269"/>
        <end position="284"/>
    </location>
</feature>
<dbReference type="PRINTS" id="PR01574">
    <property type="entry name" value="TUBBYPROTEIN"/>
</dbReference>
<evidence type="ECO:0000256" key="5">
    <source>
        <dbReference type="SAM" id="MobiDB-lite"/>
    </source>
</evidence>
<dbReference type="Proteomes" id="UP000286641">
    <property type="component" value="Unplaced"/>
</dbReference>
<evidence type="ECO:0000256" key="3">
    <source>
        <dbReference type="ARBA" id="ARBA00023054"/>
    </source>
</evidence>
<dbReference type="AlphaFoldDB" id="A0A3Q7MNM5"/>
<name>A0A3Q7MNM5_CALUR</name>
<feature type="region of interest" description="Disordered" evidence="5">
    <location>
        <begin position="204"/>
        <end position="251"/>
    </location>
</feature>
<comment type="subcellular location">
    <subcellularLocation>
        <location evidence="1">Cytoplasm</location>
    </subcellularLocation>
</comment>
<evidence type="ECO:0000313" key="7">
    <source>
        <dbReference type="RefSeq" id="XP_025708670.1"/>
    </source>
</evidence>
<reference evidence="7" key="2">
    <citation type="submission" date="2025-08" db="UniProtKB">
        <authorList>
            <consortium name="RefSeq"/>
        </authorList>
    </citation>
    <scope>IDENTIFICATION</scope>
    <source>
        <tissue evidence="7">Blood</tissue>
    </source>
</reference>
<evidence type="ECO:0000256" key="1">
    <source>
        <dbReference type="ARBA" id="ARBA00004496"/>
    </source>
</evidence>